<dbReference type="RefSeq" id="WP_193113929.1">
    <property type="nucleotide sequence ID" value="NZ_CP041165.1"/>
</dbReference>
<dbReference type="Gene3D" id="3.30.160.100">
    <property type="entry name" value="Ribosome hibernation promotion factor-like"/>
    <property type="match status" value="1"/>
</dbReference>
<evidence type="ECO:0000313" key="2">
    <source>
        <dbReference type="Proteomes" id="UP000593910"/>
    </source>
</evidence>
<keyword evidence="2" id="KW-1185">Reference proteome</keyword>
<dbReference type="Pfam" id="PF02482">
    <property type="entry name" value="Ribosomal_S30AE"/>
    <property type="match status" value="1"/>
</dbReference>
<reference evidence="1 2" key="1">
    <citation type="submission" date="2019-06" db="EMBL/GenBank/DDBJ databases">
        <title>Sulfurimonas gotlandica sp. nov., a chemoautotrophic and psychrotolerant epsilonproteobacterium isolated from a pelagic redoxcline, and an emended description of the genus Sulfurimonas.</title>
        <authorList>
            <person name="Wang S."/>
            <person name="Jiang L."/>
            <person name="Shao Z."/>
        </authorList>
    </citation>
    <scope>NUCLEOTIDE SEQUENCE [LARGE SCALE GENOMIC DNA]</scope>
    <source>
        <strain evidence="1 2">B2</strain>
    </source>
</reference>
<dbReference type="SUPFAM" id="SSF69754">
    <property type="entry name" value="Ribosome binding protein Y (YfiA homologue)"/>
    <property type="match status" value="1"/>
</dbReference>
<sequence>MNLQIRAKDITLTDNTKDHIGNAVEAFKKYSLDITSIDCVIAAEKKGVMVEFNIKVAHANPVIITQHDEDLDAAIDLAVERATKALRRLHERVVSHGAESLKDLEVVDA</sequence>
<gene>
    <name evidence="1" type="primary">raiA</name>
    <name evidence="1" type="ORF">FJR03_01620</name>
</gene>
<protein>
    <submittedName>
        <fullName evidence="1">Ribosome-associated translation inhibitor RaiA</fullName>
    </submittedName>
</protein>
<dbReference type="EMBL" id="CP041165">
    <property type="protein sequence ID" value="QOP40507.1"/>
    <property type="molecule type" value="Genomic_DNA"/>
</dbReference>
<dbReference type="Proteomes" id="UP000593910">
    <property type="component" value="Chromosome"/>
</dbReference>
<dbReference type="InterPro" id="IPR003489">
    <property type="entry name" value="RHF/RaiA"/>
</dbReference>
<accession>A0A7M1ASW5</accession>
<proteinExistence type="predicted"/>
<dbReference type="NCBIfam" id="TIGR00741">
    <property type="entry name" value="yfiA"/>
    <property type="match status" value="1"/>
</dbReference>
<evidence type="ECO:0000313" key="1">
    <source>
        <dbReference type="EMBL" id="QOP40507.1"/>
    </source>
</evidence>
<dbReference type="InterPro" id="IPR036567">
    <property type="entry name" value="RHF-like"/>
</dbReference>
<organism evidence="1 2">
    <name type="scientific">Sulfurimonas marina</name>
    <dbReference type="NCBI Taxonomy" id="2590551"/>
    <lineage>
        <taxon>Bacteria</taxon>
        <taxon>Pseudomonadati</taxon>
        <taxon>Campylobacterota</taxon>
        <taxon>Epsilonproteobacteria</taxon>
        <taxon>Campylobacterales</taxon>
        <taxon>Sulfurimonadaceae</taxon>
        <taxon>Sulfurimonas</taxon>
    </lineage>
</organism>
<dbReference type="KEGG" id="smax:FJR03_01620"/>
<dbReference type="AlphaFoldDB" id="A0A7M1ASW5"/>
<name>A0A7M1ASW5_9BACT</name>